<organism evidence="3 4">
    <name type="scientific">Lentzea tibetensis</name>
    <dbReference type="NCBI Taxonomy" id="2591470"/>
    <lineage>
        <taxon>Bacteria</taxon>
        <taxon>Bacillati</taxon>
        <taxon>Actinomycetota</taxon>
        <taxon>Actinomycetes</taxon>
        <taxon>Pseudonocardiales</taxon>
        <taxon>Pseudonocardiaceae</taxon>
        <taxon>Lentzea</taxon>
    </lineage>
</organism>
<dbReference type="GO" id="GO:0008170">
    <property type="term" value="F:N-methyltransferase activity"/>
    <property type="evidence" value="ECO:0007669"/>
    <property type="project" value="InterPro"/>
</dbReference>
<dbReference type="PROSITE" id="PS00092">
    <property type="entry name" value="N6_MTASE"/>
    <property type="match status" value="1"/>
</dbReference>
<dbReference type="PANTHER" id="PTHR42998:SF1">
    <property type="entry name" value="TYPE I RESTRICTION ENZYME HINDI METHYLASE SUBUNIT"/>
    <property type="match status" value="1"/>
</dbReference>
<keyword evidence="1" id="KW-0680">Restriction system</keyword>
<protein>
    <submittedName>
        <fullName evidence="3">N-6 DNA methylase</fullName>
    </submittedName>
</protein>
<reference evidence="3 4" key="1">
    <citation type="submission" date="2019-07" db="EMBL/GenBank/DDBJ databases">
        <title>Lentzea xizangensis sp. nov., isolated from Qinghai-Tibetan Plateau Soils.</title>
        <authorList>
            <person name="Huang J."/>
        </authorList>
    </citation>
    <scope>NUCLEOTIDE SEQUENCE [LARGE SCALE GENOMIC DNA]</scope>
    <source>
        <strain evidence="3 4">FXJ1.1311</strain>
    </source>
</reference>
<dbReference type="AlphaFoldDB" id="A0A563F033"/>
<dbReference type="GO" id="GO:0032259">
    <property type="term" value="P:methylation"/>
    <property type="evidence" value="ECO:0007669"/>
    <property type="project" value="UniProtKB-KW"/>
</dbReference>
<dbReference type="Pfam" id="PF02384">
    <property type="entry name" value="N6_Mtase"/>
    <property type="match status" value="1"/>
</dbReference>
<name>A0A563F033_9PSEU</name>
<dbReference type="Proteomes" id="UP000316639">
    <property type="component" value="Unassembled WGS sequence"/>
</dbReference>
<dbReference type="InterPro" id="IPR002052">
    <property type="entry name" value="DNA_methylase_N6_adenine_CS"/>
</dbReference>
<keyword evidence="4" id="KW-1185">Reference proteome</keyword>
<dbReference type="InterPro" id="IPR029063">
    <property type="entry name" value="SAM-dependent_MTases_sf"/>
</dbReference>
<dbReference type="PANTHER" id="PTHR42998">
    <property type="entry name" value="TYPE I RESTRICTION ENZYME HINDVIIP M PROTEIN-RELATED"/>
    <property type="match status" value="1"/>
</dbReference>
<feature type="domain" description="DNA methylase adenine-specific" evidence="2">
    <location>
        <begin position="95"/>
        <end position="275"/>
    </location>
</feature>
<dbReference type="SUPFAM" id="SSF53335">
    <property type="entry name" value="S-adenosyl-L-methionine-dependent methyltransferases"/>
    <property type="match status" value="1"/>
</dbReference>
<keyword evidence="3" id="KW-0808">Transferase</keyword>
<evidence type="ECO:0000256" key="1">
    <source>
        <dbReference type="ARBA" id="ARBA00022747"/>
    </source>
</evidence>
<evidence type="ECO:0000313" key="4">
    <source>
        <dbReference type="Proteomes" id="UP000316639"/>
    </source>
</evidence>
<accession>A0A563F033</accession>
<evidence type="ECO:0000259" key="2">
    <source>
        <dbReference type="Pfam" id="PF02384"/>
    </source>
</evidence>
<dbReference type="RefSeq" id="WP_146349747.1">
    <property type="nucleotide sequence ID" value="NZ_VOBR01000003.1"/>
</dbReference>
<keyword evidence="3" id="KW-0489">Methyltransferase</keyword>
<dbReference type="EMBL" id="VOBR01000003">
    <property type="protein sequence ID" value="TWP53336.1"/>
    <property type="molecule type" value="Genomic_DNA"/>
</dbReference>
<dbReference type="InterPro" id="IPR052916">
    <property type="entry name" value="Type-I_RE_MTase_Subunit"/>
</dbReference>
<dbReference type="CDD" id="cd02440">
    <property type="entry name" value="AdoMet_MTases"/>
    <property type="match status" value="1"/>
</dbReference>
<sequence length="466" mass="51192">MDETVNAGDIARLVDVGRAAVSNWRRRYDDFPQPVGGTASSPLFSLREVEEWLRRNGKQFHVSPADRLWQQIKDDDLRLGERVAEAGRHTDPATFEFLYERYAEAHSRQLNVTPDDIAKLMVELAEADRGTVVDPACGTGTLLKQAGGARKGQELDPTSAEIASIRLPEAQIHTGDSLRHNAFAEATADAVVCDPPFHERSWGHEELVGDPRWAYGLPPRGEPELAWVQHCLSLTRPGGRVAILMPSAATSRRPGKRIRGNLLRAGALRAVITVAGGRDIWLLRHPLPDERPPEHILLLEEFSPDAEPNTRIIDLLDDHVDLSPSRHSRADVATAFLHARATFALPEPPALERREPPPMTTIGDLVRTAPGSVTVTSPTGASYDIDPEVVDPDYLSGLLRAALACTPTGSSRLDLKRTPVPLIEIDEQRRYGEAFRQLKAMEDGFAEAAELVRLGFTGLLGGQLEP</sequence>
<dbReference type="InterPro" id="IPR003356">
    <property type="entry name" value="DNA_methylase_A-5"/>
</dbReference>
<proteinExistence type="predicted"/>
<dbReference type="GO" id="GO:0009307">
    <property type="term" value="P:DNA restriction-modification system"/>
    <property type="evidence" value="ECO:0007669"/>
    <property type="project" value="UniProtKB-KW"/>
</dbReference>
<dbReference type="GO" id="GO:0003677">
    <property type="term" value="F:DNA binding"/>
    <property type="evidence" value="ECO:0007669"/>
    <property type="project" value="InterPro"/>
</dbReference>
<comment type="caution">
    <text evidence="3">The sequence shown here is derived from an EMBL/GenBank/DDBJ whole genome shotgun (WGS) entry which is preliminary data.</text>
</comment>
<dbReference type="PRINTS" id="PR00507">
    <property type="entry name" value="N12N6MTFRASE"/>
</dbReference>
<evidence type="ECO:0000313" key="3">
    <source>
        <dbReference type="EMBL" id="TWP53336.1"/>
    </source>
</evidence>
<dbReference type="OrthoDB" id="9784823at2"/>
<dbReference type="Gene3D" id="3.40.50.150">
    <property type="entry name" value="Vaccinia Virus protein VP39"/>
    <property type="match status" value="1"/>
</dbReference>
<gene>
    <name evidence="3" type="ORF">FKR81_05050</name>
</gene>